<keyword evidence="4" id="KW-0378">Hydrolase</keyword>
<evidence type="ECO:0000256" key="3">
    <source>
        <dbReference type="ARBA" id="ARBA00012922"/>
    </source>
</evidence>
<accession>A0A6G1LKF5</accession>
<feature type="binding site" evidence="6">
    <location>
        <position position="189"/>
    </location>
    <ligand>
        <name>substrate</name>
    </ligand>
</feature>
<feature type="active site" description="Acyl-ester intermediate" evidence="5">
    <location>
        <position position="213"/>
    </location>
</feature>
<name>A0A6G1LKF5_9PEZI</name>
<gene>
    <name evidence="8" type="ORF">EJ03DRAFT_323858</name>
</gene>
<proteinExistence type="inferred from homology"/>
<comment type="catalytic activity">
    <reaction evidence="1">
        <text>a monocarboxylic acid amide + H2O = a monocarboxylate + NH4(+)</text>
        <dbReference type="Rhea" id="RHEA:12020"/>
        <dbReference type="ChEBI" id="CHEBI:15377"/>
        <dbReference type="ChEBI" id="CHEBI:28938"/>
        <dbReference type="ChEBI" id="CHEBI:35757"/>
        <dbReference type="ChEBI" id="CHEBI:83628"/>
        <dbReference type="EC" id="3.5.1.4"/>
    </reaction>
</comment>
<evidence type="ECO:0000313" key="8">
    <source>
        <dbReference type="EMBL" id="KAF2773355.1"/>
    </source>
</evidence>
<dbReference type="OrthoDB" id="6428749at2759"/>
<sequence>MIPPLDYFLHARDCKRKQDERAGRLATLPRAYLYPLSPLEKEVLSENIDDLVQDVRKGEKQPVDVLRAYGKVAIKAQEKTNCLTEVMLKEAEQWIEKGEINLKGPLAGIPVSLKDSCNVTGFDSTVGNSCFVGKPATQDGGIVRMLKDAGAVPFVKTALPVTLLSFESFNDVWGRCLNPHNPKYSPGGSTGGEGALLAFGGSRIGIGSDVAGSVRAPAHYSGCYSLRCSTGRWPKVGVNTSMPGQDGIPSVFSPMARTLMDLTYFTRSFIQMQPWKYDQSVHPIAWRNDIENEFKDKEVLKVGILRTDNVVDPSPACARALDTAAQALKAQGHEVFDVFPPSPYEALVIASNLLNADGSKTWHRLFRTGETDDPGARRFGGYMRLPRFIKFFYWAYVKFIKCDAIWAGLLEYWHEKSVYEYNKWIYKREAYKVAWHEWWNSFGNKGDGMDFILTPPNSTPAVPHGGMSTAAAACGYTFLFNLLDYTAGILPVTHVDAVKDRLPSNFNKRNLNGVARGAYQQYDAEKMAGLPVAVQVVGRRLQEEKVLACMKRLEDALEARGEKYELLKVSDFLFDQNV</sequence>
<evidence type="ECO:0000256" key="4">
    <source>
        <dbReference type="ARBA" id="ARBA00022801"/>
    </source>
</evidence>
<protein>
    <recommendedName>
        <fullName evidence="3">amidase</fullName>
        <ecNumber evidence="3">3.5.1.4</ecNumber>
    </recommendedName>
</protein>
<dbReference type="PIRSF" id="PIRSF001221">
    <property type="entry name" value="Amidase_fungi"/>
    <property type="match status" value="1"/>
</dbReference>
<reference evidence="8" key="1">
    <citation type="journal article" date="2020" name="Stud. Mycol.">
        <title>101 Dothideomycetes genomes: a test case for predicting lifestyles and emergence of pathogens.</title>
        <authorList>
            <person name="Haridas S."/>
            <person name="Albert R."/>
            <person name="Binder M."/>
            <person name="Bloem J."/>
            <person name="Labutti K."/>
            <person name="Salamov A."/>
            <person name="Andreopoulos B."/>
            <person name="Baker S."/>
            <person name="Barry K."/>
            <person name="Bills G."/>
            <person name="Bluhm B."/>
            <person name="Cannon C."/>
            <person name="Castanera R."/>
            <person name="Culley D."/>
            <person name="Daum C."/>
            <person name="Ezra D."/>
            <person name="Gonzalez J."/>
            <person name="Henrissat B."/>
            <person name="Kuo A."/>
            <person name="Liang C."/>
            <person name="Lipzen A."/>
            <person name="Lutzoni F."/>
            <person name="Magnuson J."/>
            <person name="Mondo S."/>
            <person name="Nolan M."/>
            <person name="Ohm R."/>
            <person name="Pangilinan J."/>
            <person name="Park H.-J."/>
            <person name="Ramirez L."/>
            <person name="Alfaro M."/>
            <person name="Sun H."/>
            <person name="Tritt A."/>
            <person name="Yoshinaga Y."/>
            <person name="Zwiers L.-H."/>
            <person name="Turgeon B."/>
            <person name="Goodwin S."/>
            <person name="Spatafora J."/>
            <person name="Crous P."/>
            <person name="Grigoriev I."/>
        </authorList>
    </citation>
    <scope>NUCLEOTIDE SEQUENCE</scope>
    <source>
        <strain evidence="8">CBS 116005</strain>
    </source>
</reference>
<evidence type="ECO:0000313" key="9">
    <source>
        <dbReference type="Proteomes" id="UP000799436"/>
    </source>
</evidence>
<organism evidence="8 9">
    <name type="scientific">Teratosphaeria nubilosa</name>
    <dbReference type="NCBI Taxonomy" id="161662"/>
    <lineage>
        <taxon>Eukaryota</taxon>
        <taxon>Fungi</taxon>
        <taxon>Dikarya</taxon>
        <taxon>Ascomycota</taxon>
        <taxon>Pezizomycotina</taxon>
        <taxon>Dothideomycetes</taxon>
        <taxon>Dothideomycetidae</taxon>
        <taxon>Mycosphaerellales</taxon>
        <taxon>Teratosphaeriaceae</taxon>
        <taxon>Teratosphaeria</taxon>
    </lineage>
</organism>
<dbReference type="Gene3D" id="3.90.1300.10">
    <property type="entry name" value="Amidase signature (AS) domain"/>
    <property type="match status" value="1"/>
</dbReference>
<dbReference type="FunFam" id="3.90.1300.10:FF:000003">
    <property type="entry name" value="Amidase signature enzyme"/>
    <property type="match status" value="1"/>
</dbReference>
<feature type="binding site" evidence="6">
    <location>
        <begin position="210"/>
        <end position="213"/>
    </location>
    <ligand>
        <name>substrate</name>
    </ligand>
</feature>
<feature type="domain" description="Amidase" evidence="7">
    <location>
        <begin position="64"/>
        <end position="547"/>
    </location>
</feature>
<feature type="active site" description="Charge relay system" evidence="5">
    <location>
        <position position="189"/>
    </location>
</feature>
<dbReference type="Proteomes" id="UP000799436">
    <property type="component" value="Unassembled WGS sequence"/>
</dbReference>
<dbReference type="InterPro" id="IPR023631">
    <property type="entry name" value="Amidase_dom"/>
</dbReference>
<feature type="active site" description="Charge relay system" evidence="5">
    <location>
        <position position="114"/>
    </location>
</feature>
<evidence type="ECO:0000256" key="5">
    <source>
        <dbReference type="PIRSR" id="PIRSR001221-1"/>
    </source>
</evidence>
<dbReference type="SUPFAM" id="SSF75304">
    <property type="entry name" value="Amidase signature (AS) enzymes"/>
    <property type="match status" value="1"/>
</dbReference>
<dbReference type="PANTHER" id="PTHR46072">
    <property type="entry name" value="AMIDASE-RELATED-RELATED"/>
    <property type="match status" value="1"/>
</dbReference>
<dbReference type="EMBL" id="ML995811">
    <property type="protein sequence ID" value="KAF2773355.1"/>
    <property type="molecule type" value="Genomic_DNA"/>
</dbReference>
<dbReference type="PANTHER" id="PTHR46072:SF10">
    <property type="entry name" value="ACETAMIDASE"/>
    <property type="match status" value="1"/>
</dbReference>
<dbReference type="AlphaFoldDB" id="A0A6G1LKF5"/>
<dbReference type="GO" id="GO:0004040">
    <property type="term" value="F:amidase activity"/>
    <property type="evidence" value="ECO:0007669"/>
    <property type="project" value="UniProtKB-EC"/>
</dbReference>
<comment type="similarity">
    <text evidence="2">Belongs to the amidase family.</text>
</comment>
<dbReference type="Pfam" id="PF01425">
    <property type="entry name" value="Amidase"/>
    <property type="match status" value="1"/>
</dbReference>
<evidence type="ECO:0000256" key="2">
    <source>
        <dbReference type="ARBA" id="ARBA00009199"/>
    </source>
</evidence>
<dbReference type="InterPro" id="IPR036928">
    <property type="entry name" value="AS_sf"/>
</dbReference>
<keyword evidence="9" id="KW-1185">Reference proteome</keyword>
<feature type="binding site" evidence="6">
    <location>
        <position position="163"/>
    </location>
    <ligand>
        <name>substrate</name>
    </ligand>
</feature>
<evidence type="ECO:0000259" key="7">
    <source>
        <dbReference type="Pfam" id="PF01425"/>
    </source>
</evidence>
<evidence type="ECO:0000256" key="1">
    <source>
        <dbReference type="ARBA" id="ARBA00001311"/>
    </source>
</evidence>
<evidence type="ECO:0000256" key="6">
    <source>
        <dbReference type="PIRSR" id="PIRSR001221-2"/>
    </source>
</evidence>
<dbReference type="EC" id="3.5.1.4" evidence="3"/>